<keyword evidence="2" id="KW-1185">Reference proteome</keyword>
<dbReference type="EMBL" id="CM020620">
    <property type="protein sequence ID" value="KAK1868542.1"/>
    <property type="molecule type" value="Genomic_DNA"/>
</dbReference>
<accession>A0ACC3CFK1</accession>
<evidence type="ECO:0000313" key="2">
    <source>
        <dbReference type="Proteomes" id="UP000798662"/>
    </source>
</evidence>
<name>A0ACC3CFK1_PYRYE</name>
<evidence type="ECO:0000313" key="1">
    <source>
        <dbReference type="EMBL" id="KAK1868542.1"/>
    </source>
</evidence>
<sequence>MARLLQVRGALRCLVVELGSAAPDALLPLDSENFWSELAAAETIIRPIAKASFVFERDDATMADAIGIYGCLFHHLAKSERANAIVQQTFDFLTGNIENLSCAPPLTGDQSSRAAGWTWLKFWEFLSMGGKCPELAKFALLLLSCKPQTASVERLFKEYVAQRTKARNRMGLATINKVTAAKSACDHTRHRSGSSKSRNRVLAASERARLPAEPTAALLPAAPDVGADEVAPTDGGSSSAAILQGWTGGLEGLNDADEATSQEPRGEVPPFMAFDFSVLAVPERACPSVATDVAMNPQEIMWRLRSFRAAKVPLRHLVGRRTGEQFAVDMRALVSDD</sequence>
<proteinExistence type="predicted"/>
<reference evidence="1" key="1">
    <citation type="submission" date="2019-11" db="EMBL/GenBank/DDBJ databases">
        <title>Nori genome reveals adaptations in red seaweeds to the harsh intertidal environment.</title>
        <authorList>
            <person name="Wang D."/>
            <person name="Mao Y."/>
        </authorList>
    </citation>
    <scope>NUCLEOTIDE SEQUENCE</scope>
    <source>
        <tissue evidence="1">Gametophyte</tissue>
    </source>
</reference>
<protein>
    <submittedName>
        <fullName evidence="1">Uncharacterized protein</fullName>
    </submittedName>
</protein>
<comment type="caution">
    <text evidence="1">The sequence shown here is derived from an EMBL/GenBank/DDBJ whole genome shotgun (WGS) entry which is preliminary data.</text>
</comment>
<organism evidence="1 2">
    <name type="scientific">Pyropia yezoensis</name>
    <name type="common">Susabi-nori</name>
    <name type="synonym">Porphyra yezoensis</name>
    <dbReference type="NCBI Taxonomy" id="2788"/>
    <lineage>
        <taxon>Eukaryota</taxon>
        <taxon>Rhodophyta</taxon>
        <taxon>Bangiophyceae</taxon>
        <taxon>Bangiales</taxon>
        <taxon>Bangiaceae</taxon>
        <taxon>Pyropia</taxon>
    </lineage>
</organism>
<gene>
    <name evidence="1" type="ORF">I4F81_011027</name>
</gene>
<dbReference type="Proteomes" id="UP000798662">
    <property type="component" value="Chromosome 3"/>
</dbReference>